<dbReference type="PANTHER" id="PTHR19359:SF150">
    <property type="entry name" value="CYTOCHROME B5"/>
    <property type="match status" value="1"/>
</dbReference>
<dbReference type="GO" id="GO:0016126">
    <property type="term" value="P:sterol biosynthetic process"/>
    <property type="evidence" value="ECO:0007669"/>
    <property type="project" value="TreeGrafter"/>
</dbReference>
<keyword evidence="7" id="KW-0492">Microsome</keyword>
<keyword evidence="8" id="KW-0249">Electron transport</keyword>
<evidence type="ECO:0000256" key="9">
    <source>
        <dbReference type="ARBA" id="ARBA00023004"/>
    </source>
</evidence>
<dbReference type="GO" id="GO:0020037">
    <property type="term" value="F:heme binding"/>
    <property type="evidence" value="ECO:0007669"/>
    <property type="project" value="UniProtKB-UniRule"/>
</dbReference>
<evidence type="ECO:0000256" key="12">
    <source>
        <dbReference type="ARBA" id="ARBA00038168"/>
    </source>
</evidence>
<evidence type="ECO:0000256" key="2">
    <source>
        <dbReference type="ARBA" id="ARBA00022448"/>
    </source>
</evidence>
<evidence type="ECO:0000256" key="1">
    <source>
        <dbReference type="ARBA" id="ARBA00004131"/>
    </source>
</evidence>
<sequence>MTCVSSATSICFCFPLLLLPFSRHSSLLISLFHPRPDDNLTCFSSTDRSIPFRDNRQVNPNTAKMATVQEFTMQDVAEHNTKNDMYLVVHEKVYDCTKFLDEHPGGEEVMLDVAGQDGTEAFEDVGHSDEAREALDKLFVGELKRMPGEEGPKRTIVNSNQSTGKDSNSLSLGLYAVVVAGGFFAYLGYQYLQNQAEAQATQASA</sequence>
<dbReference type="FunFam" id="3.10.120.10:FF:000002">
    <property type="entry name" value="Cytochrome b5 type B"/>
    <property type="match status" value="1"/>
</dbReference>
<dbReference type="STRING" id="1325734.A0A428QYB9"/>
<dbReference type="InterPro" id="IPR001199">
    <property type="entry name" value="Cyt_B5-like_heme/steroid-bd"/>
</dbReference>
<keyword evidence="3 13" id="KW-0349">Heme</keyword>
<dbReference type="SUPFAM" id="SSF55856">
    <property type="entry name" value="Cytochrome b5-like heme/steroid binding domain"/>
    <property type="match status" value="1"/>
</dbReference>
<evidence type="ECO:0000256" key="8">
    <source>
        <dbReference type="ARBA" id="ARBA00022982"/>
    </source>
</evidence>
<evidence type="ECO:0000256" key="13">
    <source>
        <dbReference type="RuleBase" id="RU362121"/>
    </source>
</evidence>
<comment type="similarity">
    <text evidence="12 13">Belongs to the cytochrome b5 family.</text>
</comment>
<dbReference type="PRINTS" id="PR00363">
    <property type="entry name" value="CYTOCHROMEB5"/>
</dbReference>
<name>A0A428QYB9_9HYPO</name>
<feature type="region of interest" description="Disordered" evidence="14">
    <location>
        <begin position="147"/>
        <end position="166"/>
    </location>
</feature>
<reference evidence="17 18" key="1">
    <citation type="submission" date="2017-06" db="EMBL/GenBank/DDBJ databases">
        <title>Comparative genomic analysis of Ambrosia Fusariam Clade fungi.</title>
        <authorList>
            <person name="Stajich J.E."/>
            <person name="Carrillo J."/>
            <person name="Kijimoto T."/>
            <person name="Eskalen A."/>
            <person name="O'Donnell K."/>
            <person name="Kasson M."/>
        </authorList>
    </citation>
    <scope>NUCLEOTIDE SEQUENCE [LARGE SCALE GENOMIC DNA]</scope>
    <source>
        <strain evidence="17 18">NRRL62584</strain>
    </source>
</reference>
<evidence type="ECO:0000313" key="17">
    <source>
        <dbReference type="EMBL" id="RSL70344.1"/>
    </source>
</evidence>
<evidence type="ECO:0000256" key="7">
    <source>
        <dbReference type="ARBA" id="ARBA00022848"/>
    </source>
</evidence>
<keyword evidence="5 13" id="KW-0479">Metal-binding</keyword>
<feature type="chain" id="PRO_5019083654" evidence="15">
    <location>
        <begin position="27"/>
        <end position="205"/>
    </location>
</feature>
<keyword evidence="9 13" id="KW-0408">Iron</keyword>
<evidence type="ECO:0000256" key="10">
    <source>
        <dbReference type="ARBA" id="ARBA00023136"/>
    </source>
</evidence>
<keyword evidence="4 13" id="KW-0812">Transmembrane</keyword>
<dbReference type="OrthoDB" id="260519at2759"/>
<feature type="signal peptide" evidence="15">
    <location>
        <begin position="1"/>
        <end position="26"/>
    </location>
</feature>
<gene>
    <name evidence="17" type="ORF">CEP54_001848</name>
</gene>
<dbReference type="EMBL" id="NKCI01000010">
    <property type="protein sequence ID" value="RSL70344.1"/>
    <property type="molecule type" value="Genomic_DNA"/>
</dbReference>
<feature type="domain" description="Cytochrome b5 heme-binding" evidence="16">
    <location>
        <begin position="68"/>
        <end position="144"/>
    </location>
</feature>
<dbReference type="PROSITE" id="PS50255">
    <property type="entry name" value="CYTOCHROME_B5_2"/>
    <property type="match status" value="1"/>
</dbReference>
<organism evidence="17 18">
    <name type="scientific">Fusarium duplospermum</name>
    <dbReference type="NCBI Taxonomy" id="1325734"/>
    <lineage>
        <taxon>Eukaryota</taxon>
        <taxon>Fungi</taxon>
        <taxon>Dikarya</taxon>
        <taxon>Ascomycota</taxon>
        <taxon>Pezizomycotina</taxon>
        <taxon>Sordariomycetes</taxon>
        <taxon>Hypocreomycetidae</taxon>
        <taxon>Hypocreales</taxon>
        <taxon>Nectriaceae</taxon>
        <taxon>Fusarium</taxon>
        <taxon>Fusarium solani species complex</taxon>
    </lineage>
</organism>
<keyword evidence="13" id="KW-1133">Transmembrane helix</keyword>
<dbReference type="SMART" id="SM01117">
    <property type="entry name" value="Cyt-b5"/>
    <property type="match status" value="1"/>
</dbReference>
<dbReference type="GO" id="GO:0046872">
    <property type="term" value="F:metal ion binding"/>
    <property type="evidence" value="ECO:0007669"/>
    <property type="project" value="UniProtKB-UniRule"/>
</dbReference>
<keyword evidence="15" id="KW-0732">Signal</keyword>
<protein>
    <submittedName>
        <fullName evidence="17">Putative cytochrome b5</fullName>
    </submittedName>
</protein>
<keyword evidence="2" id="KW-0813">Transport</keyword>
<dbReference type="Gene3D" id="3.10.120.10">
    <property type="entry name" value="Cytochrome b5-like heme/steroid binding domain"/>
    <property type="match status" value="1"/>
</dbReference>
<keyword evidence="6" id="KW-0256">Endoplasmic reticulum</keyword>
<dbReference type="InterPro" id="IPR036400">
    <property type="entry name" value="Cyt_B5-like_heme/steroid_sf"/>
</dbReference>
<evidence type="ECO:0000256" key="5">
    <source>
        <dbReference type="ARBA" id="ARBA00022723"/>
    </source>
</evidence>
<proteinExistence type="inferred from homology"/>
<comment type="subcellular location">
    <subcellularLocation>
        <location evidence="1">Endoplasmic reticulum membrane</location>
        <topology evidence="1">Single-pass membrane protein</topology>
        <orientation evidence="1">Cytoplasmic side</orientation>
    </subcellularLocation>
    <subcellularLocation>
        <location evidence="11">Microsome membrane</location>
        <topology evidence="11">Single-pass membrane protein</topology>
        <orientation evidence="11">Cytoplasmic side</orientation>
    </subcellularLocation>
</comment>
<evidence type="ECO:0000256" key="14">
    <source>
        <dbReference type="SAM" id="MobiDB-lite"/>
    </source>
</evidence>
<evidence type="ECO:0000256" key="15">
    <source>
        <dbReference type="SAM" id="SignalP"/>
    </source>
</evidence>
<dbReference type="Proteomes" id="UP000288168">
    <property type="component" value="Unassembled WGS sequence"/>
</dbReference>
<feature type="compositionally biased region" description="Polar residues" evidence="14">
    <location>
        <begin position="156"/>
        <end position="166"/>
    </location>
</feature>
<dbReference type="PROSITE" id="PS00191">
    <property type="entry name" value="CYTOCHROME_B5_1"/>
    <property type="match status" value="1"/>
</dbReference>
<evidence type="ECO:0000259" key="16">
    <source>
        <dbReference type="PROSITE" id="PS50255"/>
    </source>
</evidence>
<dbReference type="Pfam" id="PF00173">
    <property type="entry name" value="Cyt-b5"/>
    <property type="match status" value="1"/>
</dbReference>
<keyword evidence="18" id="KW-1185">Reference proteome</keyword>
<dbReference type="PANTHER" id="PTHR19359">
    <property type="entry name" value="CYTOCHROME B5"/>
    <property type="match status" value="1"/>
</dbReference>
<feature type="transmembrane region" description="Helical" evidence="13">
    <location>
        <begin position="170"/>
        <end position="189"/>
    </location>
</feature>
<evidence type="ECO:0000256" key="6">
    <source>
        <dbReference type="ARBA" id="ARBA00022824"/>
    </source>
</evidence>
<evidence type="ECO:0000256" key="3">
    <source>
        <dbReference type="ARBA" id="ARBA00022617"/>
    </source>
</evidence>
<evidence type="ECO:0000256" key="4">
    <source>
        <dbReference type="ARBA" id="ARBA00022692"/>
    </source>
</evidence>
<accession>A0A428QYB9</accession>
<evidence type="ECO:0000256" key="11">
    <source>
        <dbReference type="ARBA" id="ARBA00037877"/>
    </source>
</evidence>
<dbReference type="InterPro" id="IPR050668">
    <property type="entry name" value="Cytochrome_b5"/>
</dbReference>
<evidence type="ECO:0000313" key="18">
    <source>
        <dbReference type="Proteomes" id="UP000288168"/>
    </source>
</evidence>
<keyword evidence="10 13" id="KW-0472">Membrane</keyword>
<dbReference type="GO" id="GO:0005789">
    <property type="term" value="C:endoplasmic reticulum membrane"/>
    <property type="evidence" value="ECO:0007669"/>
    <property type="project" value="UniProtKB-SubCell"/>
</dbReference>
<comment type="caution">
    <text evidence="17">The sequence shown here is derived from an EMBL/GenBank/DDBJ whole genome shotgun (WGS) entry which is preliminary data.</text>
</comment>
<dbReference type="AlphaFoldDB" id="A0A428QYB9"/>
<dbReference type="InterPro" id="IPR018506">
    <property type="entry name" value="Cyt_B5_heme-BS"/>
</dbReference>